<keyword evidence="2" id="KW-0472">Membrane</keyword>
<dbReference type="Gene3D" id="1.10.510.10">
    <property type="entry name" value="Transferase(Phosphotransferase) domain 1"/>
    <property type="match status" value="1"/>
</dbReference>
<evidence type="ECO:0000313" key="3">
    <source>
        <dbReference type="EMBL" id="GLW92126.1"/>
    </source>
</evidence>
<evidence type="ECO:0000256" key="1">
    <source>
        <dbReference type="SAM" id="MobiDB-lite"/>
    </source>
</evidence>
<proteinExistence type="predicted"/>
<feature type="compositionally biased region" description="Basic and acidic residues" evidence="1">
    <location>
        <begin position="412"/>
        <end position="421"/>
    </location>
</feature>
<name>A0A9W6QLA5_9PSEU</name>
<keyword evidence="2" id="KW-0812">Transmembrane</keyword>
<keyword evidence="2" id="KW-1133">Transmembrane helix</keyword>
<protein>
    <submittedName>
        <fullName evidence="3">Membrane protein</fullName>
    </submittedName>
</protein>
<organism evidence="3 4">
    <name type="scientific">Actinokineospora globicatena</name>
    <dbReference type="NCBI Taxonomy" id="103729"/>
    <lineage>
        <taxon>Bacteria</taxon>
        <taxon>Bacillati</taxon>
        <taxon>Actinomycetota</taxon>
        <taxon>Actinomycetes</taxon>
        <taxon>Pseudonocardiales</taxon>
        <taxon>Pseudonocardiaceae</taxon>
        <taxon>Actinokineospora</taxon>
    </lineage>
</organism>
<dbReference type="Gene3D" id="3.30.200.20">
    <property type="entry name" value="Phosphorylase Kinase, domain 1"/>
    <property type="match status" value="1"/>
</dbReference>
<feature type="region of interest" description="Disordered" evidence="1">
    <location>
        <begin position="408"/>
        <end position="431"/>
    </location>
</feature>
<sequence>MTGRIPVGSVPKRQVERVVTTRRTEYPVGEGAAGNQAGPGFLVPGSAVGDGRYRLLAEFGLDERVNAHLWRAQDNQLRRDVGLTLLVGDPANATAAGAARKMLERTMHAARITHPGTSRVLDVLGPGNGIAPNEGLLGIVVADWSQGTDLVDVIAEHPLPPSTAARLLEPLAAAVELAHHSGMVLGIDHPQRIRVTPDGLLRLSFPGPLPEATLQDDVRGLGAILYLLLTGKWPLRSAPGLPHAPLAPDGQVVPPRALFPYIPYELSSAAVRSLTDDATGGIRTSSGLLRVLERAKLNEDATQSISAIQDDTEDEDDDGALWTTKRPHNDRSKRRKLAIGVTALAVATVGVLAWLGMQLISFFGDDSPGAGGPTVVATAPGNAENNPKPPTPGQPIQAAGVQVYNVKGTPDSPRRANRAVDGDPATSWKTDKYQQPFPALKPGVGLMASFAEPVPFAEVVIDSPSSGTVVEIRTAPSEKPGLDETKVIGRATLQPGQTRLQLDSAEPTQHLLIWITTLADGNVSEITEVGFLRAAQ</sequence>
<dbReference type="AlphaFoldDB" id="A0A9W6QLA5"/>
<feature type="region of interest" description="Disordered" evidence="1">
    <location>
        <begin position="302"/>
        <end position="331"/>
    </location>
</feature>
<keyword evidence="4" id="KW-1185">Reference proteome</keyword>
<reference evidence="3" key="1">
    <citation type="submission" date="2023-02" db="EMBL/GenBank/DDBJ databases">
        <title>Actinokineospora globicatena NBRC 15670.</title>
        <authorList>
            <person name="Ichikawa N."/>
            <person name="Sato H."/>
            <person name="Tonouchi N."/>
        </authorList>
    </citation>
    <scope>NUCLEOTIDE SEQUENCE</scope>
    <source>
        <strain evidence="3">NBRC 15670</strain>
    </source>
</reference>
<evidence type="ECO:0000256" key="2">
    <source>
        <dbReference type="SAM" id="Phobius"/>
    </source>
</evidence>
<dbReference type="CDD" id="cd13973">
    <property type="entry name" value="PK_MviN-like"/>
    <property type="match status" value="1"/>
</dbReference>
<dbReference type="Proteomes" id="UP001165042">
    <property type="component" value="Unassembled WGS sequence"/>
</dbReference>
<feature type="transmembrane region" description="Helical" evidence="2">
    <location>
        <begin position="337"/>
        <end position="357"/>
    </location>
</feature>
<comment type="caution">
    <text evidence="3">The sequence shown here is derived from an EMBL/GenBank/DDBJ whole genome shotgun (WGS) entry which is preliminary data.</text>
</comment>
<dbReference type="SUPFAM" id="SSF56112">
    <property type="entry name" value="Protein kinase-like (PK-like)"/>
    <property type="match status" value="1"/>
</dbReference>
<feature type="compositionally biased region" description="Acidic residues" evidence="1">
    <location>
        <begin position="310"/>
        <end position="319"/>
    </location>
</feature>
<dbReference type="EMBL" id="BSSD01000004">
    <property type="protein sequence ID" value="GLW92126.1"/>
    <property type="molecule type" value="Genomic_DNA"/>
</dbReference>
<dbReference type="InterPro" id="IPR011009">
    <property type="entry name" value="Kinase-like_dom_sf"/>
</dbReference>
<gene>
    <name evidence="3" type="ORF">Aglo03_29420</name>
</gene>
<evidence type="ECO:0000313" key="4">
    <source>
        <dbReference type="Proteomes" id="UP001165042"/>
    </source>
</evidence>
<accession>A0A9W6QLA5</accession>